<dbReference type="OrthoDB" id="420076at2759"/>
<dbReference type="PROSITE" id="PS51746">
    <property type="entry name" value="PPM_2"/>
    <property type="match status" value="1"/>
</dbReference>
<evidence type="ECO:0000313" key="3">
    <source>
        <dbReference type="EMBL" id="KAF9478460.1"/>
    </source>
</evidence>
<feature type="domain" description="PPM-type phosphatase" evidence="2">
    <location>
        <begin position="1"/>
        <end position="200"/>
    </location>
</feature>
<dbReference type="Proteomes" id="UP000807469">
    <property type="component" value="Unassembled WGS sequence"/>
</dbReference>
<feature type="region of interest" description="Disordered" evidence="1">
    <location>
        <begin position="1"/>
        <end position="26"/>
    </location>
</feature>
<evidence type="ECO:0000259" key="2">
    <source>
        <dbReference type="PROSITE" id="PS51746"/>
    </source>
</evidence>
<evidence type="ECO:0000313" key="4">
    <source>
        <dbReference type="Proteomes" id="UP000807469"/>
    </source>
</evidence>
<accession>A0A9P5Z2A7</accession>
<dbReference type="Gene3D" id="3.60.40.10">
    <property type="entry name" value="PPM-type phosphatase domain"/>
    <property type="match status" value="1"/>
</dbReference>
<name>A0A9P5Z2A7_9AGAR</name>
<keyword evidence="4" id="KW-1185">Reference proteome</keyword>
<evidence type="ECO:0000256" key="1">
    <source>
        <dbReference type="SAM" id="MobiDB-lite"/>
    </source>
</evidence>
<protein>
    <recommendedName>
        <fullName evidence="2">PPM-type phosphatase domain-containing protein</fullName>
    </recommendedName>
</protein>
<dbReference type="SUPFAM" id="SSF81606">
    <property type="entry name" value="PP2C-like"/>
    <property type="match status" value="1"/>
</dbReference>
<reference evidence="3" key="1">
    <citation type="submission" date="2020-11" db="EMBL/GenBank/DDBJ databases">
        <authorList>
            <consortium name="DOE Joint Genome Institute"/>
            <person name="Ahrendt S."/>
            <person name="Riley R."/>
            <person name="Andreopoulos W."/>
            <person name="Labutti K."/>
            <person name="Pangilinan J."/>
            <person name="Ruiz-Duenas F.J."/>
            <person name="Barrasa J.M."/>
            <person name="Sanchez-Garcia M."/>
            <person name="Camarero S."/>
            <person name="Miyauchi S."/>
            <person name="Serrano A."/>
            <person name="Linde D."/>
            <person name="Babiker R."/>
            <person name="Drula E."/>
            <person name="Ayuso-Fernandez I."/>
            <person name="Pacheco R."/>
            <person name="Padilla G."/>
            <person name="Ferreira P."/>
            <person name="Barriuso J."/>
            <person name="Kellner H."/>
            <person name="Castanera R."/>
            <person name="Alfaro M."/>
            <person name="Ramirez L."/>
            <person name="Pisabarro A.G."/>
            <person name="Kuo A."/>
            <person name="Tritt A."/>
            <person name="Lipzen A."/>
            <person name="He G."/>
            <person name="Yan M."/>
            <person name="Ng V."/>
            <person name="Cullen D."/>
            <person name="Martin F."/>
            <person name="Rosso M.-N."/>
            <person name="Henrissat B."/>
            <person name="Hibbett D."/>
            <person name="Martinez A.T."/>
            <person name="Grigoriev I.V."/>
        </authorList>
    </citation>
    <scope>NUCLEOTIDE SEQUENCE</scope>
    <source>
        <strain evidence="3">CIRM-BRFM 674</strain>
    </source>
</reference>
<gene>
    <name evidence="3" type="ORF">BDN70DRAFT_45309</name>
</gene>
<organism evidence="3 4">
    <name type="scientific">Pholiota conissans</name>
    <dbReference type="NCBI Taxonomy" id="109636"/>
    <lineage>
        <taxon>Eukaryota</taxon>
        <taxon>Fungi</taxon>
        <taxon>Dikarya</taxon>
        <taxon>Basidiomycota</taxon>
        <taxon>Agaricomycotina</taxon>
        <taxon>Agaricomycetes</taxon>
        <taxon>Agaricomycetidae</taxon>
        <taxon>Agaricales</taxon>
        <taxon>Agaricineae</taxon>
        <taxon>Strophariaceae</taxon>
        <taxon>Pholiota</taxon>
    </lineage>
</organism>
<dbReference type="EMBL" id="MU155234">
    <property type="protein sequence ID" value="KAF9478460.1"/>
    <property type="molecule type" value="Genomic_DNA"/>
</dbReference>
<comment type="caution">
    <text evidence="3">The sequence shown here is derived from an EMBL/GenBank/DDBJ whole genome shotgun (WGS) entry which is preliminary data.</text>
</comment>
<sequence length="201" mass="22781">MVPRNPDPLHEEVIGDPPSDDCLTPPYATAEPVVTTMKDIKNGDFAIFASDGLWESLTSEEVVGLVGQWLGVNGMSERVPDIDGNYRIVRVPRPAEFVTGEAKQDTSLIIPKGEYLPRHKAYRPSDLPVIYPPRYKDTTQRYKQWKHEKKFLCEDDFVGLHLMQNTLGGANVDLSWALTYLKMPMARRFRDGIAIIVVFFD</sequence>
<dbReference type="Pfam" id="PF00481">
    <property type="entry name" value="PP2C"/>
    <property type="match status" value="1"/>
</dbReference>
<proteinExistence type="predicted"/>
<dbReference type="InterPro" id="IPR001932">
    <property type="entry name" value="PPM-type_phosphatase-like_dom"/>
</dbReference>
<dbReference type="AlphaFoldDB" id="A0A9P5Z2A7"/>
<dbReference type="InterPro" id="IPR036457">
    <property type="entry name" value="PPM-type-like_dom_sf"/>
</dbReference>